<dbReference type="Proteomes" id="UP000247345">
    <property type="component" value="Unassembled WGS sequence"/>
</dbReference>
<evidence type="ECO:0000313" key="4">
    <source>
        <dbReference type="EMBL" id="PQJ69395.1"/>
    </source>
</evidence>
<reference evidence="4 5" key="1">
    <citation type="submission" date="2016-12" db="EMBL/GenBank/DDBJ databases">
        <title>Trade-off between light-utilization and light-protection in marine flavobacteria.</title>
        <authorList>
            <person name="Kumagai Y."/>
            <person name="Yoshizawa S."/>
            <person name="Kogure K."/>
            <person name="Iwasaki W."/>
        </authorList>
    </citation>
    <scope>NUCLEOTIDE SEQUENCE [LARGE SCALE GENOMIC DNA]</scope>
    <source>
        <strain evidence="4 5">KCTC 12100</strain>
    </source>
</reference>
<organism evidence="4 5">
    <name type="scientific">Polaribacter butkevichii</name>
    <dbReference type="NCBI Taxonomy" id="218490"/>
    <lineage>
        <taxon>Bacteria</taxon>
        <taxon>Pseudomonadati</taxon>
        <taxon>Bacteroidota</taxon>
        <taxon>Flavobacteriia</taxon>
        <taxon>Flavobacteriales</taxon>
        <taxon>Flavobacteriaceae</taxon>
    </lineage>
</organism>
<evidence type="ECO:0000313" key="5">
    <source>
        <dbReference type="Proteomes" id="UP000247345"/>
    </source>
</evidence>
<proteinExistence type="predicted"/>
<protein>
    <recommendedName>
        <fullName evidence="3">Secretion system C-terminal sorting domain-containing protein</fullName>
    </recommendedName>
</protein>
<dbReference type="InterPro" id="IPR026444">
    <property type="entry name" value="Secre_tail"/>
</dbReference>
<dbReference type="NCBIfam" id="TIGR04183">
    <property type="entry name" value="Por_Secre_tail"/>
    <property type="match status" value="1"/>
</dbReference>
<evidence type="ECO:0000256" key="2">
    <source>
        <dbReference type="SAM" id="SignalP"/>
    </source>
</evidence>
<dbReference type="AlphaFoldDB" id="A0A2P6C8Z0"/>
<keyword evidence="1 2" id="KW-0732">Signal</keyword>
<evidence type="ECO:0000256" key="1">
    <source>
        <dbReference type="ARBA" id="ARBA00022729"/>
    </source>
</evidence>
<accession>A0A2P6C8Z0</accession>
<dbReference type="EMBL" id="MSCK01000002">
    <property type="protein sequence ID" value="PQJ69395.1"/>
    <property type="molecule type" value="Genomic_DNA"/>
</dbReference>
<dbReference type="Gene3D" id="2.60.120.260">
    <property type="entry name" value="Galactose-binding domain-like"/>
    <property type="match status" value="1"/>
</dbReference>
<evidence type="ECO:0000259" key="3">
    <source>
        <dbReference type="Pfam" id="PF18962"/>
    </source>
</evidence>
<keyword evidence="5" id="KW-1185">Reference proteome</keyword>
<name>A0A2P6C8Z0_9FLAO</name>
<dbReference type="RefSeq" id="WP_105050325.1">
    <property type="nucleotide sequence ID" value="NZ_CP150661.1"/>
</dbReference>
<dbReference type="Pfam" id="PF18962">
    <property type="entry name" value="Por_Secre_tail"/>
    <property type="match status" value="1"/>
</dbReference>
<dbReference type="OrthoDB" id="1387963at2"/>
<feature type="chain" id="PRO_5015151315" description="Secretion system C-terminal sorting domain-containing protein" evidence="2">
    <location>
        <begin position="22"/>
        <end position="855"/>
    </location>
</feature>
<feature type="domain" description="Secretion system C-terminal sorting" evidence="3">
    <location>
        <begin position="781"/>
        <end position="853"/>
    </location>
</feature>
<feature type="signal peptide" evidence="2">
    <location>
        <begin position="1"/>
        <end position="21"/>
    </location>
</feature>
<comment type="caution">
    <text evidence="4">The sequence shown here is derived from an EMBL/GenBank/DDBJ whole genome shotgun (WGS) entry which is preliminary data.</text>
</comment>
<sequence length="855" mass="92892">MKTTTQFILVALLLITNVVSAQIYKDTIIQIKERKLNYEYDIQWTKPRLAKEINIFIEDQYKPTLKSSAQIKSILDKIPLSENACKNGGFEDDYAGWTGIGLKHSIQTLPIENGLILNPGVAALPFTGPAHGQNHTSIQLSGLDPIISTASPSYPLQRTAPGTSGTKSLRLGNDAAGHSAEAVAKRFVVTAENAKYYFQYAIVMDKSHSGTNGDANGSEVFFAAEAVDMSGNTIDKIIDIGNPSNPFINAVNSGRTYYRDWRCAYLDLSSKIGQEVVVMFINSDCSAGGHKGYTYIDDVCKECKNTNEGYIDLDLKGKECIDEKNTYGGSFDVPKGAVNVNISLDIYQSNAIVATNNTPTITSNNYSFNIAAALFPNQTSGTCYDIVTKLTFDLVDLNGNLQTVTQYSSNPVLGVQDGQTPGINNDVCFCDNNDGAYCCDATNLVDNANFEAGNTGFSSDYSQTATTFPGEYNVTTTATAFGANIKDHSYCSDPTTYASNNKFLVVNGKTQQAGSSIVWEQTLTGLEKGKTYKVCANFKNMPQCTFDIKPQVTLEAASSNAMFTVNMATTDPCAWQTETINFTATGTTETVKIILNETGNGDGNDLAIDDIYVGEVEDPNLAITVEHDGLTKAITGSLNSNGTTDDKLHGNCTDYHWYVAEVSSYPSIVIDWSTFAHGNNTGSNLPPFAGTTSTNTWSLTTNYPGYTFNDNKLYIIGMYTPACGCYDSGFTYQLTFNSKTNQNAGLTDAQEQEIIDAILNGLTPNGQESTKNTNTLQKASVYPNPIIDNTIIRLENDTIESIKIINTNGATVFTEKYKSDEESVGLNFSKYTNGLYLITTQGTSGKTYTKKIIKQ</sequence>
<gene>
    <name evidence="4" type="ORF">BTO14_15395</name>
</gene>